<dbReference type="GO" id="GO:0005737">
    <property type="term" value="C:cytoplasm"/>
    <property type="evidence" value="ECO:0007669"/>
    <property type="project" value="UniProtKB-SubCell"/>
</dbReference>
<dbReference type="AlphaFoldDB" id="A0A448WW75"/>
<comment type="caution">
    <text evidence="12">The sequence shown here is derived from an EMBL/GenBank/DDBJ whole genome shotgun (WGS) entry which is preliminary data.</text>
</comment>
<sequence length="279" mass="30065">MIVCATCDTTTFVWHLQSTEESPAPTFIIGTQPAFTLALRSILIPGPTCTVQLLALGLDTGLVRLYSAAIRHSCPSEAGSDAMNQMMTCCSTLAGHLDWVRCLDFLQLPDGCDSKHDIFLASGSQDATLRIWHITVGSSTNVEDTFSRVKISEFSLDDINFTVCLDSVLTGHDNWVTGVAWALAPGHKSGDSSPYQHICLLSASMDKSLVLWKPPCISNCTTSQSLGSIGMEEVNCPTVPTIWLEETRVGDVGGKNLGFLGCLWGPDAKVIFGIGFQVF</sequence>
<evidence type="ECO:0000256" key="6">
    <source>
        <dbReference type="ARBA" id="ARBA00022490"/>
    </source>
</evidence>
<evidence type="ECO:0000256" key="10">
    <source>
        <dbReference type="ARBA" id="ARBA00023242"/>
    </source>
</evidence>
<keyword evidence="6" id="KW-0963">Cytoplasm</keyword>
<dbReference type="PANTHER" id="PTHR44111:SF1">
    <property type="entry name" value="ELONGATOR COMPLEX PROTEIN 2"/>
    <property type="match status" value="1"/>
</dbReference>
<protein>
    <recommendedName>
        <fullName evidence="5">Elongator complex protein 2</fullName>
    </recommendedName>
</protein>
<proteinExistence type="inferred from homology"/>
<dbReference type="InterPro" id="IPR001680">
    <property type="entry name" value="WD40_rpt"/>
</dbReference>
<comment type="subcellular location">
    <subcellularLocation>
        <location evidence="2">Cytoplasm</location>
    </subcellularLocation>
    <subcellularLocation>
        <location evidence="1">Nucleus</location>
    </subcellularLocation>
</comment>
<evidence type="ECO:0000256" key="7">
    <source>
        <dbReference type="ARBA" id="ARBA00022574"/>
    </source>
</evidence>
<name>A0A448WW75_9PLAT</name>
<evidence type="ECO:0000256" key="11">
    <source>
        <dbReference type="PROSITE-ProRule" id="PRU00221"/>
    </source>
</evidence>
<dbReference type="InterPro" id="IPR037289">
    <property type="entry name" value="Elp2"/>
</dbReference>
<evidence type="ECO:0000256" key="9">
    <source>
        <dbReference type="ARBA" id="ARBA00022737"/>
    </source>
</evidence>
<comment type="similarity">
    <text evidence="4">Belongs to the WD repeat ELP2 family.</text>
</comment>
<evidence type="ECO:0000313" key="13">
    <source>
        <dbReference type="Proteomes" id="UP000784294"/>
    </source>
</evidence>
<dbReference type="InterPro" id="IPR036322">
    <property type="entry name" value="WD40_repeat_dom_sf"/>
</dbReference>
<dbReference type="SMART" id="SM00320">
    <property type="entry name" value="WD40"/>
    <property type="match status" value="2"/>
</dbReference>
<dbReference type="GO" id="GO:0002098">
    <property type="term" value="P:tRNA wobble uridine modification"/>
    <property type="evidence" value="ECO:0007669"/>
    <property type="project" value="InterPro"/>
</dbReference>
<organism evidence="12 13">
    <name type="scientific">Protopolystoma xenopodis</name>
    <dbReference type="NCBI Taxonomy" id="117903"/>
    <lineage>
        <taxon>Eukaryota</taxon>
        <taxon>Metazoa</taxon>
        <taxon>Spiralia</taxon>
        <taxon>Lophotrochozoa</taxon>
        <taxon>Platyhelminthes</taxon>
        <taxon>Monogenea</taxon>
        <taxon>Polyopisthocotylea</taxon>
        <taxon>Polystomatidea</taxon>
        <taxon>Polystomatidae</taxon>
        <taxon>Protopolystoma</taxon>
    </lineage>
</organism>
<evidence type="ECO:0000256" key="5">
    <source>
        <dbReference type="ARBA" id="ARBA00020267"/>
    </source>
</evidence>
<dbReference type="InterPro" id="IPR015943">
    <property type="entry name" value="WD40/YVTN_repeat-like_dom_sf"/>
</dbReference>
<dbReference type="Proteomes" id="UP000784294">
    <property type="component" value="Unassembled WGS sequence"/>
</dbReference>
<evidence type="ECO:0000256" key="2">
    <source>
        <dbReference type="ARBA" id="ARBA00004496"/>
    </source>
</evidence>
<evidence type="ECO:0000256" key="1">
    <source>
        <dbReference type="ARBA" id="ARBA00004123"/>
    </source>
</evidence>
<evidence type="ECO:0000256" key="8">
    <source>
        <dbReference type="ARBA" id="ARBA00022694"/>
    </source>
</evidence>
<evidence type="ECO:0000256" key="4">
    <source>
        <dbReference type="ARBA" id="ARBA00005881"/>
    </source>
</evidence>
<dbReference type="Pfam" id="PF00400">
    <property type="entry name" value="WD40"/>
    <property type="match status" value="2"/>
</dbReference>
<dbReference type="GO" id="GO:0033588">
    <property type="term" value="C:elongator holoenzyme complex"/>
    <property type="evidence" value="ECO:0007669"/>
    <property type="project" value="InterPro"/>
</dbReference>
<dbReference type="SUPFAM" id="SSF50978">
    <property type="entry name" value="WD40 repeat-like"/>
    <property type="match status" value="1"/>
</dbReference>
<dbReference type="EMBL" id="CAAALY010052862">
    <property type="protein sequence ID" value="VEL21739.1"/>
    <property type="molecule type" value="Genomic_DNA"/>
</dbReference>
<dbReference type="PANTHER" id="PTHR44111">
    <property type="entry name" value="ELONGATOR COMPLEX PROTEIN 2"/>
    <property type="match status" value="1"/>
</dbReference>
<keyword evidence="7 11" id="KW-0853">WD repeat</keyword>
<feature type="repeat" description="WD" evidence="11">
    <location>
        <begin position="119"/>
        <end position="142"/>
    </location>
</feature>
<keyword evidence="10" id="KW-0539">Nucleus</keyword>
<gene>
    <name evidence="12" type="ORF">PXEA_LOCUS15179</name>
</gene>
<dbReference type="Gene3D" id="2.130.10.10">
    <property type="entry name" value="YVTN repeat-like/Quinoprotein amine dehydrogenase"/>
    <property type="match status" value="2"/>
</dbReference>
<dbReference type="OrthoDB" id="27911at2759"/>
<keyword evidence="13" id="KW-1185">Reference proteome</keyword>
<evidence type="ECO:0000313" key="12">
    <source>
        <dbReference type="EMBL" id="VEL21739.1"/>
    </source>
</evidence>
<keyword evidence="9" id="KW-0677">Repeat</keyword>
<keyword evidence="8" id="KW-0819">tRNA processing</keyword>
<dbReference type="PROSITE" id="PS50082">
    <property type="entry name" value="WD_REPEATS_2"/>
    <property type="match status" value="1"/>
</dbReference>
<comment type="pathway">
    <text evidence="3">tRNA modification; 5-methoxycarbonylmethyl-2-thiouridine-tRNA biosynthesis.</text>
</comment>
<dbReference type="GO" id="GO:0005634">
    <property type="term" value="C:nucleus"/>
    <property type="evidence" value="ECO:0007669"/>
    <property type="project" value="UniProtKB-SubCell"/>
</dbReference>
<dbReference type="UniPathway" id="UPA00988"/>
<evidence type="ECO:0000256" key="3">
    <source>
        <dbReference type="ARBA" id="ARBA00005043"/>
    </source>
</evidence>
<reference evidence="12" key="1">
    <citation type="submission" date="2018-11" db="EMBL/GenBank/DDBJ databases">
        <authorList>
            <consortium name="Pathogen Informatics"/>
        </authorList>
    </citation>
    <scope>NUCLEOTIDE SEQUENCE</scope>
</reference>
<accession>A0A448WW75</accession>